<accession>A0A026WPJ6</accession>
<gene>
    <name evidence="1" type="ORF">X777_02024</name>
</gene>
<organism evidence="1 2">
    <name type="scientific">Ooceraea biroi</name>
    <name type="common">Clonal raider ant</name>
    <name type="synonym">Cerapachys biroi</name>
    <dbReference type="NCBI Taxonomy" id="2015173"/>
    <lineage>
        <taxon>Eukaryota</taxon>
        <taxon>Metazoa</taxon>
        <taxon>Ecdysozoa</taxon>
        <taxon>Arthropoda</taxon>
        <taxon>Hexapoda</taxon>
        <taxon>Insecta</taxon>
        <taxon>Pterygota</taxon>
        <taxon>Neoptera</taxon>
        <taxon>Endopterygota</taxon>
        <taxon>Hymenoptera</taxon>
        <taxon>Apocrita</taxon>
        <taxon>Aculeata</taxon>
        <taxon>Formicoidea</taxon>
        <taxon>Formicidae</taxon>
        <taxon>Dorylinae</taxon>
        <taxon>Ooceraea</taxon>
    </lineage>
</organism>
<protein>
    <recommendedName>
        <fullName evidence="3">C2H2-type domain-containing protein</fullName>
    </recommendedName>
</protein>
<dbReference type="EMBL" id="KK107137">
    <property type="protein sequence ID" value="EZA57977.1"/>
    <property type="molecule type" value="Genomic_DNA"/>
</dbReference>
<reference evidence="1 2" key="1">
    <citation type="journal article" date="2014" name="Curr. Biol.">
        <title>The genome of the clonal raider ant Cerapachys biroi.</title>
        <authorList>
            <person name="Oxley P.R."/>
            <person name="Ji L."/>
            <person name="Fetter-Pruneda I."/>
            <person name="McKenzie S.K."/>
            <person name="Li C."/>
            <person name="Hu H."/>
            <person name="Zhang G."/>
            <person name="Kronauer D.J."/>
        </authorList>
    </citation>
    <scope>NUCLEOTIDE SEQUENCE [LARGE SCALE GENOMIC DNA]</scope>
</reference>
<proteinExistence type="predicted"/>
<sequence>MNNACFAWSVVAALYPVERNAERESSYPHYTTVLNLQGIEFPMSMKNIAKFERLNDISINVFGTEEQNKKINVLPLRLTDEKKAKHANLLYVQDAQNNNVGHFTWIKNLSRLVSSQINKQNGQKYICDRCLHYFYTKEKLEAHTVDCQQLNNCAIVLPNEEDKWLSFSNYNRKERMPFVVYADLECVLQKTEEDDPKLYQRHQVFSIAYYV</sequence>
<dbReference type="STRING" id="2015173.A0A026WPJ6"/>
<dbReference type="PANTHER" id="PTHR31511">
    <property type="entry name" value="PROTEIN CBG23764"/>
    <property type="match status" value="1"/>
</dbReference>
<dbReference type="OMA" id="KFELANC"/>
<evidence type="ECO:0000313" key="1">
    <source>
        <dbReference type="EMBL" id="EZA57977.1"/>
    </source>
</evidence>
<dbReference type="Proteomes" id="UP000053097">
    <property type="component" value="Unassembled WGS sequence"/>
</dbReference>
<dbReference type="AlphaFoldDB" id="A0A026WPJ6"/>
<keyword evidence="2" id="KW-1185">Reference proteome</keyword>
<evidence type="ECO:0008006" key="3">
    <source>
        <dbReference type="Google" id="ProtNLM"/>
    </source>
</evidence>
<name>A0A026WPJ6_OOCBI</name>
<dbReference type="PANTHER" id="PTHR31511:SF12">
    <property type="entry name" value="RHO TERMINATION FACTOR N-TERMINAL DOMAIN-CONTAINING PROTEIN"/>
    <property type="match status" value="1"/>
</dbReference>
<evidence type="ECO:0000313" key="2">
    <source>
        <dbReference type="Proteomes" id="UP000053097"/>
    </source>
</evidence>
<dbReference type="OrthoDB" id="7653437at2759"/>